<feature type="binding site" evidence="5">
    <location>
        <position position="76"/>
    </location>
    <ligand>
        <name>isopentenyl diphosphate</name>
        <dbReference type="ChEBI" id="CHEBI:128769"/>
    </ligand>
</feature>
<feature type="binding site" evidence="5">
    <location>
        <position position="126"/>
    </location>
    <ligand>
        <name>(2E)-4-hydroxy-3-methylbut-2-enyl diphosphate</name>
        <dbReference type="ChEBI" id="CHEBI:128753"/>
    </ligand>
</feature>
<feature type="binding site" evidence="5">
    <location>
        <position position="221"/>
    </location>
    <ligand>
        <name>(2E)-4-hydroxy-3-methylbut-2-enyl diphosphate</name>
        <dbReference type="ChEBI" id="CHEBI:128753"/>
    </ligand>
</feature>
<sequence length="286" mass="31752">MKREIIIAKNSGFCFGVKRAVDTASNKNIQEKMYTLGPIIHNNDVVSKLEESNVFSIELSKIDSLNESDTIIIRSHGVSKAVMDLLNSKNLNIVDATCPYVTNIHKKVHDYHNQGYSILIVGDKNHPEVVGINGWCSNEAIITKDGSDLETAEIPKKLCVVSQTTEKQENWQKVLSILIKTSKELVALNTICSATEVRQKNAMVLSKKVDLMIVIGGKHSSNTTKLFEICKENCNNTLLIENETELSIDFLKNTDIRIIGITAGASTPDWIINQVVDKIKLAEKAE</sequence>
<feature type="binding site" evidence="5">
    <location>
        <position position="221"/>
    </location>
    <ligand>
        <name>isopentenyl diphosphate</name>
        <dbReference type="ChEBI" id="CHEBI:128769"/>
    </ligand>
</feature>
<dbReference type="KEGG" id="ccb:Clocel_2138"/>
<feature type="binding site" evidence="5">
    <location>
        <position position="126"/>
    </location>
    <ligand>
        <name>dimethylallyl diphosphate</name>
        <dbReference type="ChEBI" id="CHEBI:57623"/>
    </ligand>
</feature>
<comment type="function">
    <text evidence="5">Catalyzes the conversion of 1-hydroxy-2-methyl-2-(E)-butenyl 4-diphosphate (HMBPP) into a mixture of isopentenyl diphosphate (IPP) and dimethylallyl diphosphate (DMAPP). Acts in the terminal step of the DOXP/MEP pathway for isoprenoid precursor biosynthesis.</text>
</comment>
<comment type="pathway">
    <text evidence="5">Isoprenoid biosynthesis; isopentenyl diphosphate biosynthesis via DXP pathway; isopentenyl diphosphate from 1-deoxy-D-xylulose 5-phosphate: step 6/6.</text>
</comment>
<feature type="binding site" evidence="5">
    <location>
        <position position="126"/>
    </location>
    <ligand>
        <name>isopentenyl diphosphate</name>
        <dbReference type="ChEBI" id="CHEBI:128769"/>
    </ligand>
</feature>
<dbReference type="STRING" id="573061.Clocel_2138"/>
<keyword evidence="1 5" id="KW-0004">4Fe-4S</keyword>
<keyword evidence="5" id="KW-0414">Isoprene biosynthesis</keyword>
<organism evidence="6 7">
    <name type="scientific">Clostridium cellulovorans (strain ATCC 35296 / DSM 3052 / OCM 3 / 743B)</name>
    <dbReference type="NCBI Taxonomy" id="573061"/>
    <lineage>
        <taxon>Bacteria</taxon>
        <taxon>Bacillati</taxon>
        <taxon>Bacillota</taxon>
        <taxon>Clostridia</taxon>
        <taxon>Eubacteriales</taxon>
        <taxon>Clostridiaceae</taxon>
        <taxon>Clostridium</taxon>
    </lineage>
</organism>
<evidence type="ECO:0000256" key="4">
    <source>
        <dbReference type="ARBA" id="ARBA00023014"/>
    </source>
</evidence>
<dbReference type="InterPro" id="IPR003451">
    <property type="entry name" value="LytB/IspH"/>
</dbReference>
<feature type="binding site" evidence="5">
    <location>
        <position position="222"/>
    </location>
    <ligand>
        <name>(2E)-4-hydroxy-3-methylbut-2-enyl diphosphate</name>
        <dbReference type="ChEBI" id="CHEBI:128753"/>
    </ligand>
</feature>
<evidence type="ECO:0000313" key="6">
    <source>
        <dbReference type="EMBL" id="ADL51881.1"/>
    </source>
</evidence>
<dbReference type="GO" id="GO:0051539">
    <property type="term" value="F:4 iron, 4 sulfur cluster binding"/>
    <property type="evidence" value="ECO:0007669"/>
    <property type="project" value="UniProtKB-UniRule"/>
</dbReference>
<dbReference type="EC" id="1.17.7.4" evidence="5"/>
<dbReference type="AlphaFoldDB" id="D9SN15"/>
<feature type="binding site" evidence="5">
    <location>
        <position position="164"/>
    </location>
    <ligand>
        <name>(2E)-4-hydroxy-3-methylbut-2-enyl diphosphate</name>
        <dbReference type="ChEBI" id="CHEBI:128753"/>
    </ligand>
</feature>
<evidence type="ECO:0000256" key="5">
    <source>
        <dbReference type="HAMAP-Rule" id="MF_00191"/>
    </source>
</evidence>
<dbReference type="eggNOG" id="COG0761">
    <property type="taxonomic scope" value="Bacteria"/>
</dbReference>
<feature type="binding site" evidence="5">
    <location>
        <position position="41"/>
    </location>
    <ligand>
        <name>isopentenyl diphosphate</name>
        <dbReference type="ChEBI" id="CHEBI:128769"/>
    </ligand>
</feature>
<dbReference type="GO" id="GO:0051745">
    <property type="term" value="F:4-hydroxy-3-methylbut-2-enyl diphosphate reductase activity"/>
    <property type="evidence" value="ECO:0007669"/>
    <property type="project" value="UniProtKB-UniRule"/>
</dbReference>
<feature type="binding site" evidence="5">
    <location>
        <position position="192"/>
    </location>
    <ligand>
        <name>[4Fe-4S] cluster</name>
        <dbReference type="ChEBI" id="CHEBI:49883"/>
    </ligand>
</feature>
<dbReference type="HAMAP" id="MF_00191">
    <property type="entry name" value="IspH"/>
    <property type="match status" value="1"/>
</dbReference>
<keyword evidence="2 5" id="KW-0479">Metal-binding</keyword>
<feature type="active site" description="Proton donor" evidence="5">
    <location>
        <position position="128"/>
    </location>
</feature>
<comment type="catalytic activity">
    <reaction evidence="5">
        <text>isopentenyl diphosphate + 2 oxidized [2Fe-2S]-[ferredoxin] + H2O = (2E)-4-hydroxy-3-methylbut-2-enyl diphosphate + 2 reduced [2Fe-2S]-[ferredoxin] + 2 H(+)</text>
        <dbReference type="Rhea" id="RHEA:24488"/>
        <dbReference type="Rhea" id="RHEA-COMP:10000"/>
        <dbReference type="Rhea" id="RHEA-COMP:10001"/>
        <dbReference type="ChEBI" id="CHEBI:15377"/>
        <dbReference type="ChEBI" id="CHEBI:15378"/>
        <dbReference type="ChEBI" id="CHEBI:33737"/>
        <dbReference type="ChEBI" id="CHEBI:33738"/>
        <dbReference type="ChEBI" id="CHEBI:128753"/>
        <dbReference type="ChEBI" id="CHEBI:128769"/>
        <dbReference type="EC" id="1.17.7.4"/>
    </reaction>
</comment>
<dbReference type="GO" id="GO:0016114">
    <property type="term" value="P:terpenoid biosynthetic process"/>
    <property type="evidence" value="ECO:0007669"/>
    <property type="project" value="UniProtKB-UniRule"/>
</dbReference>
<feature type="binding site" evidence="5">
    <location>
        <position position="222"/>
    </location>
    <ligand>
        <name>dimethylallyl diphosphate</name>
        <dbReference type="ChEBI" id="CHEBI:57623"/>
    </ligand>
</feature>
<dbReference type="GO" id="GO:0046872">
    <property type="term" value="F:metal ion binding"/>
    <property type="evidence" value="ECO:0007669"/>
    <property type="project" value="UniProtKB-KW"/>
</dbReference>
<evidence type="ECO:0000256" key="1">
    <source>
        <dbReference type="ARBA" id="ARBA00022485"/>
    </source>
</evidence>
<dbReference type="PANTHER" id="PTHR30426">
    <property type="entry name" value="4-HYDROXY-3-METHYLBUT-2-ENYL DIPHOSPHATE REDUCTASE"/>
    <property type="match status" value="1"/>
</dbReference>
<dbReference type="PANTHER" id="PTHR30426:SF0">
    <property type="entry name" value="4-HYDROXY-3-METHYLBUT-2-ENYL DIPHOSPHATE REDUCTASE"/>
    <property type="match status" value="1"/>
</dbReference>
<dbReference type="Gene3D" id="3.40.1010.20">
    <property type="entry name" value="4-hydroxy-3-methylbut-2-enyl diphosphate reductase, catalytic domain"/>
    <property type="match status" value="2"/>
</dbReference>
<dbReference type="NCBIfam" id="NF009024">
    <property type="entry name" value="PRK12360.1"/>
    <property type="match status" value="1"/>
</dbReference>
<feature type="binding site" evidence="5">
    <location>
        <position position="76"/>
    </location>
    <ligand>
        <name>(2E)-4-hydroxy-3-methylbut-2-enyl diphosphate</name>
        <dbReference type="ChEBI" id="CHEBI:128753"/>
    </ligand>
</feature>
<dbReference type="CDD" id="cd13944">
    <property type="entry name" value="lytB_ispH"/>
    <property type="match status" value="1"/>
</dbReference>
<dbReference type="NCBIfam" id="TIGR00216">
    <property type="entry name" value="ispH_lytB"/>
    <property type="match status" value="1"/>
</dbReference>
<feature type="binding site" evidence="5">
    <location>
        <position position="41"/>
    </location>
    <ligand>
        <name>dimethylallyl diphosphate</name>
        <dbReference type="ChEBI" id="CHEBI:57623"/>
    </ligand>
</feature>
<evidence type="ECO:0000256" key="2">
    <source>
        <dbReference type="ARBA" id="ARBA00022723"/>
    </source>
</evidence>
<dbReference type="Pfam" id="PF02401">
    <property type="entry name" value="LYTB"/>
    <property type="match status" value="1"/>
</dbReference>
<proteinExistence type="inferred from homology"/>
<protein>
    <recommendedName>
        <fullName evidence="5">4-hydroxy-3-methylbut-2-enyl diphosphate reductase</fullName>
        <shortName evidence="5">HMBPP reductase</shortName>
        <ecNumber evidence="5">1.17.7.4</ecNumber>
    </recommendedName>
</protein>
<feature type="binding site" evidence="5">
    <location>
        <position position="222"/>
    </location>
    <ligand>
        <name>isopentenyl diphosphate</name>
        <dbReference type="ChEBI" id="CHEBI:128769"/>
    </ligand>
</feature>
<keyword evidence="5 6" id="KW-0560">Oxidoreductase</keyword>
<comment type="cofactor">
    <cofactor evidence="5">
        <name>[4Fe-4S] cluster</name>
        <dbReference type="ChEBI" id="CHEBI:49883"/>
    </cofactor>
    <text evidence="5">Binds 1 [4Fe-4S] cluster per subunit.</text>
</comment>
<feature type="binding site" evidence="5">
    <location>
        <position position="220"/>
    </location>
    <ligand>
        <name>(2E)-4-hydroxy-3-methylbut-2-enyl diphosphate</name>
        <dbReference type="ChEBI" id="CHEBI:128753"/>
    </ligand>
</feature>
<dbReference type="GO" id="GO:0019288">
    <property type="term" value="P:isopentenyl diphosphate biosynthetic process, methylerythritol 4-phosphate pathway"/>
    <property type="evidence" value="ECO:0007669"/>
    <property type="project" value="UniProtKB-UniRule"/>
</dbReference>
<name>D9SN15_CLOC7</name>
<comment type="catalytic activity">
    <reaction evidence="5">
        <text>dimethylallyl diphosphate + 2 oxidized [2Fe-2S]-[ferredoxin] + H2O = (2E)-4-hydroxy-3-methylbut-2-enyl diphosphate + 2 reduced [2Fe-2S]-[ferredoxin] + 2 H(+)</text>
        <dbReference type="Rhea" id="RHEA:24825"/>
        <dbReference type="Rhea" id="RHEA-COMP:10000"/>
        <dbReference type="Rhea" id="RHEA-COMP:10001"/>
        <dbReference type="ChEBI" id="CHEBI:15377"/>
        <dbReference type="ChEBI" id="CHEBI:15378"/>
        <dbReference type="ChEBI" id="CHEBI:33737"/>
        <dbReference type="ChEBI" id="CHEBI:33738"/>
        <dbReference type="ChEBI" id="CHEBI:57623"/>
        <dbReference type="ChEBI" id="CHEBI:128753"/>
        <dbReference type="EC" id="1.17.7.4"/>
    </reaction>
</comment>
<dbReference type="OrthoDB" id="9804077at2"/>
<feature type="binding site" evidence="5">
    <location>
        <position position="266"/>
    </location>
    <ligand>
        <name>(2E)-4-hydroxy-3-methylbut-2-enyl diphosphate</name>
        <dbReference type="ChEBI" id="CHEBI:128753"/>
    </ligand>
</feature>
<gene>
    <name evidence="5" type="primary">ispH</name>
    <name evidence="6" type="ordered locus">Clocel_2138</name>
</gene>
<feature type="binding site" evidence="5">
    <location>
        <position position="266"/>
    </location>
    <ligand>
        <name>dimethylallyl diphosphate</name>
        <dbReference type="ChEBI" id="CHEBI:57623"/>
    </ligand>
</feature>
<dbReference type="Proteomes" id="UP000002730">
    <property type="component" value="Chromosome"/>
</dbReference>
<feature type="binding site" evidence="5">
    <location>
        <position position="98"/>
    </location>
    <ligand>
        <name>[4Fe-4S] cluster</name>
        <dbReference type="ChEBI" id="CHEBI:49883"/>
    </ligand>
</feature>
<keyword evidence="3 5" id="KW-0408">Iron</keyword>
<feature type="binding site" evidence="5">
    <location>
        <position position="221"/>
    </location>
    <ligand>
        <name>dimethylallyl diphosphate</name>
        <dbReference type="ChEBI" id="CHEBI:57623"/>
    </ligand>
</feature>
<feature type="binding site" evidence="5">
    <location>
        <position position="14"/>
    </location>
    <ligand>
        <name>[4Fe-4S] cluster</name>
        <dbReference type="ChEBI" id="CHEBI:49883"/>
    </ligand>
</feature>
<dbReference type="NCBIfam" id="NF002187">
    <property type="entry name" value="PRK01045.1-1"/>
    <property type="match status" value="1"/>
</dbReference>
<dbReference type="RefSeq" id="WP_010076900.1">
    <property type="nucleotide sequence ID" value="NC_014393.1"/>
</dbReference>
<feature type="binding site" evidence="5">
    <location>
        <position position="220"/>
    </location>
    <ligand>
        <name>isopentenyl diphosphate</name>
        <dbReference type="ChEBI" id="CHEBI:128769"/>
    </ligand>
</feature>
<dbReference type="HOGENOM" id="CLU_027486_0_1_9"/>
<evidence type="ECO:0000256" key="3">
    <source>
        <dbReference type="ARBA" id="ARBA00023004"/>
    </source>
</evidence>
<dbReference type="Gene3D" id="3.40.50.11270">
    <property type="match status" value="1"/>
</dbReference>
<comment type="similarity">
    <text evidence="5">Belongs to the IspH family.</text>
</comment>
<feature type="binding site" evidence="5">
    <location>
        <position position="41"/>
    </location>
    <ligand>
        <name>(2E)-4-hydroxy-3-methylbut-2-enyl diphosphate</name>
        <dbReference type="ChEBI" id="CHEBI:128753"/>
    </ligand>
</feature>
<dbReference type="UniPathway" id="UPA00059">
    <property type="reaction ID" value="UER00105"/>
</dbReference>
<dbReference type="GO" id="GO:0050992">
    <property type="term" value="P:dimethylallyl diphosphate biosynthetic process"/>
    <property type="evidence" value="ECO:0007669"/>
    <property type="project" value="UniProtKB-UniRule"/>
</dbReference>
<feature type="binding site" evidence="5">
    <location>
        <position position="220"/>
    </location>
    <ligand>
        <name>dimethylallyl diphosphate</name>
        <dbReference type="ChEBI" id="CHEBI:57623"/>
    </ligand>
</feature>
<dbReference type="EMBL" id="CP002160">
    <property type="protein sequence ID" value="ADL51881.1"/>
    <property type="molecule type" value="Genomic_DNA"/>
</dbReference>
<reference evidence="6 7" key="1">
    <citation type="submission" date="2010-08" db="EMBL/GenBank/DDBJ databases">
        <title>Complete sequence of Clostridium cellulovorans 743B.</title>
        <authorList>
            <consortium name="US DOE Joint Genome Institute"/>
            <person name="Lucas S."/>
            <person name="Copeland A."/>
            <person name="Lapidus A."/>
            <person name="Cheng J.-F."/>
            <person name="Bruce D."/>
            <person name="Goodwin L."/>
            <person name="Pitluck S."/>
            <person name="Chertkov O."/>
            <person name="Detter J.C."/>
            <person name="Han C."/>
            <person name="Tapia R."/>
            <person name="Land M."/>
            <person name="Hauser L."/>
            <person name="Chang Y.-J."/>
            <person name="Jeffries C."/>
            <person name="Kyrpides N."/>
            <person name="Ivanova N."/>
            <person name="Mikhailova N."/>
            <person name="Hemme C.L."/>
            <person name="Woyke T."/>
        </authorList>
    </citation>
    <scope>NUCLEOTIDE SEQUENCE [LARGE SCALE GENOMIC DNA]</scope>
    <source>
        <strain evidence="7">ATCC 35296 / DSM 3052 / OCM 3 / 743B</strain>
    </source>
</reference>
<dbReference type="UniPathway" id="UPA00056">
    <property type="reaction ID" value="UER00097"/>
</dbReference>
<feature type="binding site" evidence="5">
    <location>
        <position position="76"/>
    </location>
    <ligand>
        <name>dimethylallyl diphosphate</name>
        <dbReference type="ChEBI" id="CHEBI:57623"/>
    </ligand>
</feature>
<keyword evidence="4 5" id="KW-0411">Iron-sulfur</keyword>
<evidence type="ECO:0000313" key="7">
    <source>
        <dbReference type="Proteomes" id="UP000002730"/>
    </source>
</evidence>
<feature type="binding site" evidence="5">
    <location>
        <position position="266"/>
    </location>
    <ligand>
        <name>isopentenyl diphosphate</name>
        <dbReference type="ChEBI" id="CHEBI:128769"/>
    </ligand>
</feature>
<comment type="pathway">
    <text evidence="5">Isoprenoid biosynthesis; dimethylallyl diphosphate biosynthesis; dimethylallyl diphosphate from (2E)-4-hydroxy-3-methylbutenyl diphosphate: step 1/1.</text>
</comment>
<keyword evidence="7" id="KW-1185">Reference proteome</keyword>
<accession>D9SN15</accession>